<dbReference type="AlphaFoldDB" id="V4TE92"/>
<dbReference type="KEGG" id="cic:CICLE_v10024296mg"/>
<reference evidence="1 2" key="1">
    <citation type="submission" date="2013-10" db="EMBL/GenBank/DDBJ databases">
        <authorList>
            <consortium name="International Citrus Genome Consortium"/>
            <person name="Jenkins J."/>
            <person name="Schmutz J."/>
            <person name="Prochnik S."/>
            <person name="Rokhsar D."/>
            <person name="Gmitter F."/>
            <person name="Ollitrault P."/>
            <person name="Machado M."/>
            <person name="Talon M."/>
            <person name="Wincker P."/>
            <person name="Jaillon O."/>
            <person name="Morgante M."/>
        </authorList>
    </citation>
    <scope>NUCLEOTIDE SEQUENCE</scope>
    <source>
        <strain evidence="2">cv. Clemenules</strain>
    </source>
</reference>
<dbReference type="InParanoid" id="V4TE92"/>
<dbReference type="EMBL" id="KI536661">
    <property type="protein sequence ID" value="ESR58638.1"/>
    <property type="molecule type" value="Genomic_DNA"/>
</dbReference>
<organism evidence="1 2">
    <name type="scientific">Citrus clementina</name>
    <name type="common">Clementine</name>
    <name type="synonym">Citrus deliciosa x Citrus sinensis</name>
    <dbReference type="NCBI Taxonomy" id="85681"/>
    <lineage>
        <taxon>Eukaryota</taxon>
        <taxon>Viridiplantae</taxon>
        <taxon>Streptophyta</taxon>
        <taxon>Embryophyta</taxon>
        <taxon>Tracheophyta</taxon>
        <taxon>Spermatophyta</taxon>
        <taxon>Magnoliopsida</taxon>
        <taxon>eudicotyledons</taxon>
        <taxon>Gunneridae</taxon>
        <taxon>Pentapetalae</taxon>
        <taxon>rosids</taxon>
        <taxon>malvids</taxon>
        <taxon>Sapindales</taxon>
        <taxon>Rutaceae</taxon>
        <taxon>Aurantioideae</taxon>
        <taxon>Citrus</taxon>
    </lineage>
</organism>
<dbReference type="Gramene" id="ESR58638">
    <property type="protein sequence ID" value="ESR58638"/>
    <property type="gene ID" value="CICLE_v10024296mg"/>
</dbReference>
<keyword evidence="2" id="KW-1185">Reference proteome</keyword>
<name>V4TE92_CITCL</name>
<evidence type="ECO:0000313" key="1">
    <source>
        <dbReference type="EMBL" id="ESR58638.1"/>
    </source>
</evidence>
<evidence type="ECO:0000313" key="2">
    <source>
        <dbReference type="Proteomes" id="UP000030687"/>
    </source>
</evidence>
<dbReference type="Proteomes" id="UP000030687">
    <property type="component" value="Unassembled WGS sequence"/>
</dbReference>
<proteinExistence type="predicted"/>
<protein>
    <submittedName>
        <fullName evidence="1">Uncharacterized protein</fullName>
    </submittedName>
</protein>
<sequence>MRQNRRTKEEIGEIANIVELIVQLGQDFKETPLEFFSFPFLSTNPRKRN</sequence>
<accession>V4TE92</accession>
<gene>
    <name evidence="1" type="ORF">CICLE_v10024296mg</name>
</gene>